<keyword evidence="2" id="KW-0472">Membrane</keyword>
<keyword evidence="2" id="KW-0812">Transmembrane</keyword>
<dbReference type="Pfam" id="PF06835">
    <property type="entry name" value="LptC"/>
    <property type="match status" value="1"/>
</dbReference>
<evidence type="ECO:0000256" key="2">
    <source>
        <dbReference type="SAM" id="Phobius"/>
    </source>
</evidence>
<reference evidence="3 4" key="1">
    <citation type="submission" date="2019-07" db="EMBL/GenBank/DDBJ databases">
        <title>Whole genome shotgun sequence of Acetobacter nitrogenifigens NBRC 105050.</title>
        <authorList>
            <person name="Hosoyama A."/>
            <person name="Uohara A."/>
            <person name="Ohji S."/>
            <person name="Ichikawa N."/>
        </authorList>
    </citation>
    <scope>NUCLEOTIDE SEQUENCE [LARGE SCALE GENOMIC DNA]</scope>
    <source>
        <strain evidence="3 4">NBRC 105050</strain>
    </source>
</reference>
<dbReference type="AlphaFoldDB" id="A0A511X6Q1"/>
<gene>
    <name evidence="3" type="ORF">ANI02nite_05080</name>
</gene>
<dbReference type="RefSeq" id="WP_026396732.1">
    <property type="nucleotide sequence ID" value="NZ_AUBI01000001.1"/>
</dbReference>
<comment type="caution">
    <text evidence="3">The sequence shown here is derived from an EMBL/GenBank/DDBJ whole genome shotgun (WGS) entry which is preliminary data.</text>
</comment>
<proteinExistence type="predicted"/>
<dbReference type="InterPro" id="IPR010664">
    <property type="entry name" value="LipoPS_assembly_LptC-rel"/>
</dbReference>
<dbReference type="Proteomes" id="UP000321635">
    <property type="component" value="Unassembled WGS sequence"/>
</dbReference>
<keyword evidence="4" id="KW-1185">Reference proteome</keyword>
<accession>A0A511X6Q1</accession>
<evidence type="ECO:0008006" key="5">
    <source>
        <dbReference type="Google" id="ProtNLM"/>
    </source>
</evidence>
<organism evidence="3 4">
    <name type="scientific">Acetobacter nitrogenifigens DSM 23921 = NBRC 105050</name>
    <dbReference type="NCBI Taxonomy" id="1120919"/>
    <lineage>
        <taxon>Bacteria</taxon>
        <taxon>Pseudomonadati</taxon>
        <taxon>Pseudomonadota</taxon>
        <taxon>Alphaproteobacteria</taxon>
        <taxon>Acetobacterales</taxon>
        <taxon>Acetobacteraceae</taxon>
        <taxon>Acetobacter</taxon>
    </lineage>
</organism>
<sequence length="248" mass="27394">MTDDKPPQDDSARLERHDFNRSGEDVRQQRAAMQAASVAARKAPSGAEIARRQAMVRWAKWVLPATALLLLSSIAVWPEIQRLMNASRSALTEATRLRLESGNLAGAVYRSVDTHGRPYMITAVTAHQVDDDRIDLVEPTADTLTQSGAWLYLQSETGVYMQKEQTLALTGEVRLYRDDGLMMRGPTADIDMRAGVVASNTWVRVEGPFGVLDAKSYWLSQHDGVAQFRGPGRLILNDDRSPSQGKAS</sequence>
<feature type="transmembrane region" description="Helical" evidence="2">
    <location>
        <begin position="61"/>
        <end position="78"/>
    </location>
</feature>
<name>A0A511X6Q1_9PROT</name>
<dbReference type="STRING" id="1120919.GCA_000429165_00518"/>
<evidence type="ECO:0000313" key="4">
    <source>
        <dbReference type="Proteomes" id="UP000321635"/>
    </source>
</evidence>
<dbReference type="EMBL" id="BJYF01000001">
    <property type="protein sequence ID" value="GEN58624.1"/>
    <property type="molecule type" value="Genomic_DNA"/>
</dbReference>
<evidence type="ECO:0000256" key="1">
    <source>
        <dbReference type="SAM" id="MobiDB-lite"/>
    </source>
</evidence>
<keyword evidence="2" id="KW-1133">Transmembrane helix</keyword>
<feature type="region of interest" description="Disordered" evidence="1">
    <location>
        <begin position="1"/>
        <end position="26"/>
    </location>
</feature>
<evidence type="ECO:0000313" key="3">
    <source>
        <dbReference type="EMBL" id="GEN58624.1"/>
    </source>
</evidence>
<protein>
    <recommendedName>
        <fullName evidence="5">LPS export ABC transporter periplasmic protein LptC</fullName>
    </recommendedName>
</protein>
<dbReference type="OrthoDB" id="8441710at2"/>